<evidence type="ECO:0000256" key="4">
    <source>
        <dbReference type="ARBA" id="ARBA00022729"/>
    </source>
</evidence>
<dbReference type="GO" id="GO:0004601">
    <property type="term" value="F:peroxidase activity"/>
    <property type="evidence" value="ECO:0007669"/>
    <property type="project" value="InterPro"/>
</dbReference>
<dbReference type="SMART" id="SM00032">
    <property type="entry name" value="CCP"/>
    <property type="match status" value="1"/>
</dbReference>
<dbReference type="Gene3D" id="2.10.70.10">
    <property type="entry name" value="Complement Module, domain 1"/>
    <property type="match status" value="1"/>
</dbReference>
<dbReference type="AlphaFoldDB" id="A0A8C6PXC0"/>
<protein>
    <submittedName>
        <fullName evidence="12">Thyroid peroxidase</fullName>
    </submittedName>
</protein>
<dbReference type="InterPro" id="IPR035976">
    <property type="entry name" value="Sushi/SCR/CCP_sf"/>
</dbReference>
<dbReference type="Ensembl" id="ENSNFUT00015050988.1">
    <property type="protein sequence ID" value="ENSNFUP00015048870.1"/>
    <property type="gene ID" value="ENSNFUG00015022966.1"/>
</dbReference>
<organism evidence="12 13">
    <name type="scientific">Nothobranchius furzeri</name>
    <name type="common">Turquoise killifish</name>
    <dbReference type="NCBI Taxonomy" id="105023"/>
    <lineage>
        <taxon>Eukaryota</taxon>
        <taxon>Metazoa</taxon>
        <taxon>Chordata</taxon>
        <taxon>Craniata</taxon>
        <taxon>Vertebrata</taxon>
        <taxon>Euteleostomi</taxon>
        <taxon>Actinopterygii</taxon>
        <taxon>Neopterygii</taxon>
        <taxon>Teleostei</taxon>
        <taxon>Neoteleostei</taxon>
        <taxon>Acanthomorphata</taxon>
        <taxon>Ovalentaria</taxon>
        <taxon>Atherinomorphae</taxon>
        <taxon>Cyprinodontiformes</taxon>
        <taxon>Nothobranchiidae</taxon>
        <taxon>Nothobranchius</taxon>
    </lineage>
</organism>
<dbReference type="GO" id="GO:0020037">
    <property type="term" value="F:heme binding"/>
    <property type="evidence" value="ECO:0007669"/>
    <property type="project" value="InterPro"/>
</dbReference>
<gene>
    <name evidence="12" type="primary">TPO</name>
</gene>
<evidence type="ECO:0000256" key="2">
    <source>
        <dbReference type="ARBA" id="ARBA00022617"/>
    </source>
</evidence>
<comment type="similarity">
    <text evidence="8">Belongs to the peroxidase family. XPO subfamily.</text>
</comment>
<evidence type="ECO:0000259" key="11">
    <source>
        <dbReference type="PROSITE" id="PS50923"/>
    </source>
</evidence>
<reference evidence="12" key="3">
    <citation type="submission" date="2025-09" db="UniProtKB">
        <authorList>
            <consortium name="Ensembl"/>
        </authorList>
    </citation>
    <scope>IDENTIFICATION</scope>
</reference>
<dbReference type="InterPro" id="IPR037120">
    <property type="entry name" value="Haem_peroxidase_sf_animal"/>
</dbReference>
<dbReference type="CDD" id="cd00033">
    <property type="entry name" value="CCP"/>
    <property type="match status" value="1"/>
</dbReference>
<evidence type="ECO:0000256" key="1">
    <source>
        <dbReference type="ARBA" id="ARBA00001970"/>
    </source>
</evidence>
<evidence type="ECO:0000313" key="13">
    <source>
        <dbReference type="Proteomes" id="UP000694548"/>
    </source>
</evidence>
<keyword evidence="13" id="KW-1185">Reference proteome</keyword>
<dbReference type="PROSITE" id="PS50923">
    <property type="entry name" value="SUSHI"/>
    <property type="match status" value="1"/>
</dbReference>
<keyword evidence="7" id="KW-1015">Disulfide bond</keyword>
<dbReference type="InterPro" id="IPR019791">
    <property type="entry name" value="Haem_peroxidase_animal"/>
</dbReference>
<dbReference type="SUPFAM" id="SSF57535">
    <property type="entry name" value="Complement control module/SCR domain"/>
    <property type="match status" value="1"/>
</dbReference>
<dbReference type="PANTHER" id="PTHR11475">
    <property type="entry name" value="OXIDASE/PEROXIDASE"/>
    <property type="match status" value="1"/>
</dbReference>
<dbReference type="Gene3D" id="1.10.640.10">
    <property type="entry name" value="Haem peroxidase domain superfamily, animal type"/>
    <property type="match status" value="1"/>
</dbReference>
<evidence type="ECO:0000256" key="6">
    <source>
        <dbReference type="ARBA" id="ARBA00023004"/>
    </source>
</evidence>
<evidence type="ECO:0000256" key="5">
    <source>
        <dbReference type="ARBA" id="ARBA00023002"/>
    </source>
</evidence>
<dbReference type="PANTHER" id="PTHR11475:SF60">
    <property type="entry name" value="THYROID PEROXIDASE"/>
    <property type="match status" value="1"/>
</dbReference>
<proteinExistence type="inferred from homology"/>
<evidence type="ECO:0000256" key="9">
    <source>
        <dbReference type="PIRSR" id="PIRSR619791-2"/>
    </source>
</evidence>
<dbReference type="GO" id="GO:0006979">
    <property type="term" value="P:response to oxidative stress"/>
    <property type="evidence" value="ECO:0007669"/>
    <property type="project" value="InterPro"/>
</dbReference>
<comment type="cofactor">
    <cofactor evidence="1">
        <name>heme b</name>
        <dbReference type="ChEBI" id="CHEBI:60344"/>
    </cofactor>
</comment>
<dbReference type="Pfam" id="PF03098">
    <property type="entry name" value="An_peroxidase"/>
    <property type="match status" value="1"/>
</dbReference>
<dbReference type="PROSITE" id="PS50292">
    <property type="entry name" value="PEROXIDASE_3"/>
    <property type="match status" value="1"/>
</dbReference>
<evidence type="ECO:0000256" key="10">
    <source>
        <dbReference type="PROSITE-ProRule" id="PRU00302"/>
    </source>
</evidence>
<keyword evidence="5" id="KW-0560">Oxidoreductase</keyword>
<evidence type="ECO:0000256" key="7">
    <source>
        <dbReference type="ARBA" id="ARBA00023157"/>
    </source>
</evidence>
<sequence>MSSHLSFSVVLWSSEFRFHPQAKPETQEFSRAGEVFHTMLQVLKKRAEQEHERVFRAADLLSEENLQLLAQLSECPAAPSPDLCESSRHHKYRSVSGVCNNRINPLWGAAGSALVRWLPAEYEDEEGEPKGWNPERLHNGFLLPSPRRVSREIISSSCKRADEEYTQLLVDWGQYIDHDISFTPQSSSSTAAWTDVDCYNTCENVHPCFPIQTDDSLCLPFHRSTPDCFVSSGSGPRPDLQRQQLNAISSYIDASVVYSHTPQLEGALRDLSDLSGQLAVNTRFTDPNGRPYLPFVAKTPSACRSDQQGERVECFRAGDSRVNEGLPLIALHTLWLREHNRIAEALKHINHHWSPEMIYQETRKIVGALHQIITMRDYVPKIIGLESLERYVGPYGGYDPTIDASAANVFATAAFRFGHATIYPVLSRFNESFQEHERFPHLRLHESFFSPWRIVKEGGIEPTVRGLIGSPAPAVSPNSLLVEDVTEMLVVLDTRRHMDLAALNLQRGRDHGLAGYNEWREFCGLKRIETLDELTEAVRDFRVAQKILNVYKHLDNIDVWLGGLVEKFLPGSRTGPLFACLIGKQMKVLRDGDRFWWEAEGVFTQQQQQELLKVSLSRVICDNSDIQEVPPDSFRYGKYPTDYVSCRDVASMNLEVWREEENLQQCGSPRPIKNGDFIFSSKSGKLTALYSCYHGFTLEGAAEIFCEGDRWSDGPPRCAFWVMKTLLRYMCFMFSFGVIKFDLRDFRLQRFGLIRLDSCSCFRALCFDSSKERVQVLDPSETRSTGADWKWFGWETATNQLNW</sequence>
<evidence type="ECO:0000256" key="3">
    <source>
        <dbReference type="ARBA" id="ARBA00022723"/>
    </source>
</evidence>
<evidence type="ECO:0000313" key="12">
    <source>
        <dbReference type="Ensembl" id="ENSNFUP00015048870.1"/>
    </source>
</evidence>
<dbReference type="GeneTree" id="ENSGT00940000158104"/>
<dbReference type="Proteomes" id="UP000694548">
    <property type="component" value="Chromosome sgr16"/>
</dbReference>
<feature type="binding site" description="axial binding residue" evidence="9">
    <location>
        <position position="419"/>
    </location>
    <ligand>
        <name>heme b</name>
        <dbReference type="ChEBI" id="CHEBI:60344"/>
    </ligand>
    <ligandPart>
        <name>Fe</name>
        <dbReference type="ChEBI" id="CHEBI:18248"/>
    </ligandPart>
</feature>
<feature type="domain" description="Sushi" evidence="11">
    <location>
        <begin position="664"/>
        <end position="720"/>
    </location>
</feature>
<keyword evidence="6 9" id="KW-0408">Iron</keyword>
<keyword evidence="3 9" id="KW-0479">Metal-binding</keyword>
<reference evidence="12" key="1">
    <citation type="submission" date="2014-08" db="EMBL/GenBank/DDBJ databases">
        <authorList>
            <person name="Senf B."/>
            <person name="Petzold A."/>
            <person name="Downie B.R."/>
            <person name="Koch P."/>
            <person name="Platzer M."/>
        </authorList>
    </citation>
    <scope>NUCLEOTIDE SEQUENCE [LARGE SCALE GENOMIC DNA]</scope>
    <source>
        <strain evidence="12">GRZ</strain>
    </source>
</reference>
<dbReference type="FunFam" id="1.10.640.10:FF:000001">
    <property type="entry name" value="Peroxidasin homolog"/>
    <property type="match status" value="1"/>
</dbReference>
<keyword evidence="10" id="KW-0768">Sushi</keyword>
<dbReference type="SUPFAM" id="SSF48113">
    <property type="entry name" value="Heme-dependent peroxidases"/>
    <property type="match status" value="1"/>
</dbReference>
<dbReference type="PRINTS" id="PR00457">
    <property type="entry name" value="ANPEROXIDASE"/>
</dbReference>
<accession>A0A8C6PXC0</accession>
<keyword evidence="2 9" id="KW-0349">Heme</keyword>
<dbReference type="GO" id="GO:0005615">
    <property type="term" value="C:extracellular space"/>
    <property type="evidence" value="ECO:0007669"/>
    <property type="project" value="TreeGrafter"/>
</dbReference>
<dbReference type="Pfam" id="PF00084">
    <property type="entry name" value="Sushi"/>
    <property type="match status" value="1"/>
</dbReference>
<comment type="caution">
    <text evidence="10">Lacks conserved residue(s) required for the propagation of feature annotation.</text>
</comment>
<dbReference type="InterPro" id="IPR000436">
    <property type="entry name" value="Sushi_SCR_CCP_dom"/>
</dbReference>
<dbReference type="GO" id="GO:0046872">
    <property type="term" value="F:metal ion binding"/>
    <property type="evidence" value="ECO:0007669"/>
    <property type="project" value="UniProtKB-KW"/>
</dbReference>
<evidence type="ECO:0000256" key="8">
    <source>
        <dbReference type="ARBA" id="ARBA00061342"/>
    </source>
</evidence>
<name>A0A8C6PXC0_NOTFU</name>
<keyword evidence="4" id="KW-0732">Signal</keyword>
<dbReference type="InterPro" id="IPR010255">
    <property type="entry name" value="Haem_peroxidase_sf"/>
</dbReference>
<reference evidence="12" key="2">
    <citation type="submission" date="2025-08" db="UniProtKB">
        <authorList>
            <consortium name="Ensembl"/>
        </authorList>
    </citation>
    <scope>IDENTIFICATION</scope>
</reference>